<sequence length="103" mass="11285">MRHTLALPYDGTDDATDRCDDCGMNMFAVVIAEGLQGGLEHLDSLDDVSAVVQQGLCNFFADEFLDCVDADYRFLDGRGLNLAQESKQEQDQDQACFHGDCSG</sequence>
<organism evidence="1">
    <name type="scientific">Rhipicephalus microplus</name>
    <name type="common">Cattle tick</name>
    <name type="synonym">Boophilus microplus</name>
    <dbReference type="NCBI Taxonomy" id="6941"/>
    <lineage>
        <taxon>Eukaryota</taxon>
        <taxon>Metazoa</taxon>
        <taxon>Ecdysozoa</taxon>
        <taxon>Arthropoda</taxon>
        <taxon>Chelicerata</taxon>
        <taxon>Arachnida</taxon>
        <taxon>Acari</taxon>
        <taxon>Parasitiformes</taxon>
        <taxon>Ixodida</taxon>
        <taxon>Ixodoidea</taxon>
        <taxon>Ixodidae</taxon>
        <taxon>Rhipicephalinae</taxon>
        <taxon>Rhipicephalus</taxon>
        <taxon>Boophilus</taxon>
    </lineage>
</organism>
<name>A0A6G5AGT6_RHIMP</name>
<accession>A0A6G5AGT6</accession>
<proteinExistence type="predicted"/>
<reference evidence="1" key="1">
    <citation type="submission" date="2020-03" db="EMBL/GenBank/DDBJ databases">
        <title>A transcriptome and proteome of the tick Rhipicephalus microplus shaped by the genetic composition of its hosts and developmental stage.</title>
        <authorList>
            <person name="Garcia G.R."/>
            <person name="Ribeiro J.M.C."/>
            <person name="Maruyama S.R."/>
            <person name="Gardinasse L.G."/>
            <person name="Nelson K."/>
            <person name="Ferreira B.R."/>
            <person name="Andrade T.G."/>
            <person name="Santos I.K.F.M."/>
        </authorList>
    </citation>
    <scope>NUCLEOTIDE SEQUENCE</scope>
    <source>
        <strain evidence="1">NSGR</strain>
        <tissue evidence="1">Salivary glands</tissue>
    </source>
</reference>
<protein>
    <submittedName>
        <fullName evidence="1">Uncharacterized protein</fullName>
    </submittedName>
</protein>
<dbReference type="AlphaFoldDB" id="A0A6G5AGT6"/>
<evidence type="ECO:0000313" key="1">
    <source>
        <dbReference type="EMBL" id="NIE50029.1"/>
    </source>
</evidence>
<dbReference type="EMBL" id="GIKN01007756">
    <property type="protein sequence ID" value="NIE50029.1"/>
    <property type="molecule type" value="Transcribed_RNA"/>
</dbReference>